<comment type="caution">
    <text evidence="1">The sequence shown here is derived from an EMBL/GenBank/DDBJ whole genome shotgun (WGS) entry which is preliminary data.</text>
</comment>
<protein>
    <submittedName>
        <fullName evidence="1">Uncharacterized protein</fullName>
    </submittedName>
</protein>
<accession>A0A645HXM4</accession>
<proteinExistence type="predicted"/>
<sequence length="94" mass="11072">MIKNFDTKQISSLFESVSYILILSTWFKIATRMVMGDNDSRCIIQQNWTKNFSRMNQCPVDQTLGYGMNIDNLMCSIQRYPKEIFIVEQGFNRD</sequence>
<dbReference type="AlphaFoldDB" id="A0A645HXM4"/>
<reference evidence="1" key="1">
    <citation type="submission" date="2019-08" db="EMBL/GenBank/DDBJ databases">
        <authorList>
            <person name="Kucharzyk K."/>
            <person name="Murdoch R.W."/>
            <person name="Higgins S."/>
            <person name="Loffler F."/>
        </authorList>
    </citation>
    <scope>NUCLEOTIDE SEQUENCE</scope>
</reference>
<name>A0A645HXM4_9ZZZZ</name>
<organism evidence="1">
    <name type="scientific">bioreactor metagenome</name>
    <dbReference type="NCBI Taxonomy" id="1076179"/>
    <lineage>
        <taxon>unclassified sequences</taxon>
        <taxon>metagenomes</taxon>
        <taxon>ecological metagenomes</taxon>
    </lineage>
</organism>
<gene>
    <name evidence="1" type="ORF">SDC9_191345</name>
</gene>
<evidence type="ECO:0000313" key="1">
    <source>
        <dbReference type="EMBL" id="MPN43785.1"/>
    </source>
</evidence>
<dbReference type="EMBL" id="VSSQ01102392">
    <property type="protein sequence ID" value="MPN43785.1"/>
    <property type="molecule type" value="Genomic_DNA"/>
</dbReference>